<dbReference type="EMBL" id="MDEN01000065">
    <property type="protein sequence ID" value="OCX17286.1"/>
    <property type="molecule type" value="Genomic_DNA"/>
</dbReference>
<dbReference type="RefSeq" id="WP_065990469.1">
    <property type="nucleotide sequence ID" value="NZ_MDEN01000065.1"/>
</dbReference>
<comment type="caution">
    <text evidence="1">The sequence shown here is derived from an EMBL/GenBank/DDBJ whole genome shotgun (WGS) entry which is preliminary data.</text>
</comment>
<sequence length="67" mass="7528">MFISASTSLSKCKSLGDQVRVKALRLGGAWAEARENLATEAERWFGRDPVANIDDWKAVKNEVFRTE</sequence>
<dbReference type="OrthoDB" id="5827905at2"/>
<dbReference type="Proteomes" id="UP000095143">
    <property type="component" value="Unassembled WGS sequence"/>
</dbReference>
<protein>
    <submittedName>
        <fullName evidence="1">Uncharacterized protein</fullName>
    </submittedName>
</protein>
<evidence type="ECO:0000313" key="2">
    <source>
        <dbReference type="Proteomes" id="UP000095143"/>
    </source>
</evidence>
<name>A0A1C2DRP4_9PSED</name>
<accession>A0A1C2DRP4</accession>
<reference evidence="1 2" key="1">
    <citation type="submission" date="2016-08" db="EMBL/GenBank/DDBJ databases">
        <title>Whole genome sequence of Pseudomonas graminis strain UASWS1507, a potential biological control agent for agriculture.</title>
        <authorList>
            <person name="Crovadore J."/>
            <person name="Calmin G."/>
            <person name="Chablais R."/>
            <person name="Cochard B."/>
            <person name="Lefort F."/>
        </authorList>
    </citation>
    <scope>NUCLEOTIDE SEQUENCE [LARGE SCALE GENOMIC DNA]</scope>
    <source>
        <strain evidence="1 2">UASWS1507</strain>
    </source>
</reference>
<gene>
    <name evidence="1" type="ORF">BBI10_17345</name>
</gene>
<evidence type="ECO:0000313" key="1">
    <source>
        <dbReference type="EMBL" id="OCX17286.1"/>
    </source>
</evidence>
<dbReference type="AlphaFoldDB" id="A0A1C2DRP4"/>
<proteinExistence type="predicted"/>
<organism evidence="1 2">
    <name type="scientific">Pseudomonas graminis</name>
    <dbReference type="NCBI Taxonomy" id="158627"/>
    <lineage>
        <taxon>Bacteria</taxon>
        <taxon>Pseudomonadati</taxon>
        <taxon>Pseudomonadota</taxon>
        <taxon>Gammaproteobacteria</taxon>
        <taxon>Pseudomonadales</taxon>
        <taxon>Pseudomonadaceae</taxon>
        <taxon>Pseudomonas</taxon>
    </lineage>
</organism>